<dbReference type="EMBL" id="JBHSHE010000090">
    <property type="protein sequence ID" value="MFC4718015.1"/>
    <property type="molecule type" value="Genomic_DNA"/>
</dbReference>
<evidence type="ECO:0000313" key="5">
    <source>
        <dbReference type="Proteomes" id="UP001595884"/>
    </source>
</evidence>
<dbReference type="SUPFAM" id="SSF52540">
    <property type="entry name" value="P-loop containing nucleoside triphosphate hydrolases"/>
    <property type="match status" value="1"/>
</dbReference>
<dbReference type="Pfam" id="PF00005">
    <property type="entry name" value="ABC_tran"/>
    <property type="match status" value="1"/>
</dbReference>
<keyword evidence="5" id="KW-1185">Reference proteome</keyword>
<dbReference type="InterPro" id="IPR003439">
    <property type="entry name" value="ABC_transporter-like_ATP-bd"/>
</dbReference>
<evidence type="ECO:0000259" key="3">
    <source>
        <dbReference type="PROSITE" id="PS50893"/>
    </source>
</evidence>
<dbReference type="PROSITE" id="PS50893">
    <property type="entry name" value="ABC_TRANSPORTER_2"/>
    <property type="match status" value="1"/>
</dbReference>
<dbReference type="PROSITE" id="PS00211">
    <property type="entry name" value="ABC_TRANSPORTER_1"/>
    <property type="match status" value="1"/>
</dbReference>
<dbReference type="Proteomes" id="UP001595884">
    <property type="component" value="Unassembled WGS sequence"/>
</dbReference>
<dbReference type="InterPro" id="IPR017871">
    <property type="entry name" value="ABC_transporter-like_CS"/>
</dbReference>
<sequence length="214" mass="22678">MLTVDHVSLTYPDGQDVLTVLKDVTFEVPSGLTAVVGPSGTGKSTLLRVIAGLQIADQGTVCVGEYCIDSSKHDAGTAQSIYVPQDFQLVPFLSAAENLQLAAEMRGRNVNDPEILLKIVGLQGLAKRVPEELSGGQQQRLALARALTVQARVLLPDEPTGSLDSETSQGIAALLREIAHSDQRCVIVATHDSALVDVADSVLSIQSGKVQKIR</sequence>
<keyword evidence="1" id="KW-0547">Nucleotide-binding</keyword>
<dbReference type="InterPro" id="IPR027417">
    <property type="entry name" value="P-loop_NTPase"/>
</dbReference>
<evidence type="ECO:0000256" key="2">
    <source>
        <dbReference type="ARBA" id="ARBA00022840"/>
    </source>
</evidence>
<dbReference type="PANTHER" id="PTHR24220">
    <property type="entry name" value="IMPORT ATP-BINDING PROTEIN"/>
    <property type="match status" value="1"/>
</dbReference>
<dbReference type="SMART" id="SM00382">
    <property type="entry name" value="AAA"/>
    <property type="match status" value="1"/>
</dbReference>
<name>A0ABV9MR40_9MICC</name>
<dbReference type="Gene3D" id="3.40.50.300">
    <property type="entry name" value="P-loop containing nucleotide triphosphate hydrolases"/>
    <property type="match status" value="1"/>
</dbReference>
<dbReference type="InterPro" id="IPR015854">
    <property type="entry name" value="ABC_transpr_LolD-like"/>
</dbReference>
<evidence type="ECO:0000256" key="1">
    <source>
        <dbReference type="ARBA" id="ARBA00022741"/>
    </source>
</evidence>
<feature type="domain" description="ABC transporter" evidence="3">
    <location>
        <begin position="2"/>
        <end position="213"/>
    </location>
</feature>
<comment type="caution">
    <text evidence="4">The sequence shown here is derived from an EMBL/GenBank/DDBJ whole genome shotgun (WGS) entry which is preliminary data.</text>
</comment>
<dbReference type="InterPro" id="IPR003593">
    <property type="entry name" value="AAA+_ATPase"/>
</dbReference>
<evidence type="ECO:0000313" key="4">
    <source>
        <dbReference type="EMBL" id="MFC4718015.1"/>
    </source>
</evidence>
<accession>A0ABV9MR40</accession>
<dbReference type="RefSeq" id="WP_346058916.1">
    <property type="nucleotide sequence ID" value="NZ_BAAAVQ010000015.1"/>
</dbReference>
<dbReference type="PANTHER" id="PTHR24220:SF685">
    <property type="entry name" value="ABC TRANSPORTER RELATED"/>
    <property type="match status" value="1"/>
</dbReference>
<dbReference type="GO" id="GO:0005524">
    <property type="term" value="F:ATP binding"/>
    <property type="evidence" value="ECO:0007669"/>
    <property type="project" value="UniProtKB-KW"/>
</dbReference>
<reference evidence="5" key="1">
    <citation type="journal article" date="2019" name="Int. J. Syst. Evol. Microbiol.">
        <title>The Global Catalogue of Microorganisms (GCM) 10K type strain sequencing project: providing services to taxonomists for standard genome sequencing and annotation.</title>
        <authorList>
            <consortium name="The Broad Institute Genomics Platform"/>
            <consortium name="The Broad Institute Genome Sequencing Center for Infectious Disease"/>
            <person name="Wu L."/>
            <person name="Ma J."/>
        </authorList>
    </citation>
    <scope>NUCLEOTIDE SEQUENCE [LARGE SCALE GENOMIC DNA]</scope>
    <source>
        <strain evidence="5">CGMCC 1.12849</strain>
    </source>
</reference>
<gene>
    <name evidence="4" type="ORF">ACFO7V_17985</name>
</gene>
<keyword evidence="2 4" id="KW-0067">ATP-binding</keyword>
<proteinExistence type="predicted"/>
<organism evidence="4 5">
    <name type="scientific">Glutamicibacter bergerei</name>
    <dbReference type="NCBI Taxonomy" id="256702"/>
    <lineage>
        <taxon>Bacteria</taxon>
        <taxon>Bacillati</taxon>
        <taxon>Actinomycetota</taxon>
        <taxon>Actinomycetes</taxon>
        <taxon>Micrococcales</taxon>
        <taxon>Micrococcaceae</taxon>
        <taxon>Glutamicibacter</taxon>
    </lineage>
</organism>
<protein>
    <submittedName>
        <fullName evidence="4">ABC transporter ATP-binding protein</fullName>
    </submittedName>
</protein>